<gene>
    <name evidence="12" type="primary">LOC110526356</name>
</gene>
<evidence type="ECO:0000256" key="1">
    <source>
        <dbReference type="ARBA" id="ARBA00000438"/>
    </source>
</evidence>
<evidence type="ECO:0000256" key="3">
    <source>
        <dbReference type="ARBA" id="ARBA00022679"/>
    </source>
</evidence>
<keyword evidence="13" id="KW-1185">Reference proteome</keyword>
<keyword evidence="2 10" id="KW-0328">Glycosyltransferase</keyword>
<dbReference type="GO" id="GO:0003950">
    <property type="term" value="F:NAD+ poly-ADP-ribosyltransferase activity"/>
    <property type="evidence" value="ECO:0007669"/>
    <property type="project" value="UniProtKB-UniRule"/>
</dbReference>
<dbReference type="InterPro" id="IPR012317">
    <property type="entry name" value="Poly(ADP-ribose)pol_cat_dom"/>
</dbReference>
<dbReference type="GO" id="GO:0016779">
    <property type="term" value="F:nucleotidyltransferase activity"/>
    <property type="evidence" value="ECO:0007669"/>
    <property type="project" value="UniProtKB-KW"/>
</dbReference>
<evidence type="ECO:0000256" key="9">
    <source>
        <dbReference type="ARBA" id="ARBA00055359"/>
    </source>
</evidence>
<keyword evidence="4" id="KW-0548">Nucleotidyltransferase</keyword>
<dbReference type="AlphaFoldDB" id="A0A8C7W7X7"/>
<accession>A0A8C7W7X7</accession>
<dbReference type="EC" id="2.4.2.-" evidence="10"/>
<feature type="domain" description="PARP catalytic" evidence="11">
    <location>
        <begin position="381"/>
        <end position="597"/>
    </location>
</feature>
<dbReference type="PROSITE" id="PS51059">
    <property type="entry name" value="PARP_CATALYTIC"/>
    <property type="match status" value="1"/>
</dbReference>
<evidence type="ECO:0000259" key="11">
    <source>
        <dbReference type="PROSITE" id="PS51059"/>
    </source>
</evidence>
<reference evidence="12" key="2">
    <citation type="submission" date="2025-08" db="UniProtKB">
        <authorList>
            <consortium name="Ensembl"/>
        </authorList>
    </citation>
    <scope>IDENTIFICATION</scope>
</reference>
<evidence type="ECO:0000313" key="13">
    <source>
        <dbReference type="Proteomes" id="UP000694395"/>
    </source>
</evidence>
<evidence type="ECO:0000256" key="7">
    <source>
        <dbReference type="ARBA" id="ARBA00024347"/>
    </source>
</evidence>
<reference evidence="12" key="3">
    <citation type="submission" date="2025-09" db="UniProtKB">
        <authorList>
            <consortium name="Ensembl"/>
        </authorList>
    </citation>
    <scope>IDENTIFICATION</scope>
</reference>
<evidence type="ECO:0000256" key="10">
    <source>
        <dbReference type="RuleBase" id="RU362114"/>
    </source>
</evidence>
<evidence type="ECO:0000256" key="4">
    <source>
        <dbReference type="ARBA" id="ARBA00022695"/>
    </source>
</evidence>
<comment type="catalytic activity">
    <reaction evidence="8">
        <text>L-cysteinyl-[protein] + NAD(+) = S-(ADP-D-ribosyl)-L-cysteinyl-[protein] + nicotinamide + H(+)</text>
        <dbReference type="Rhea" id="RHEA:56612"/>
        <dbReference type="Rhea" id="RHEA-COMP:10131"/>
        <dbReference type="Rhea" id="RHEA-COMP:14624"/>
        <dbReference type="ChEBI" id="CHEBI:15378"/>
        <dbReference type="ChEBI" id="CHEBI:17154"/>
        <dbReference type="ChEBI" id="CHEBI:29950"/>
        <dbReference type="ChEBI" id="CHEBI:57540"/>
        <dbReference type="ChEBI" id="CHEBI:140607"/>
    </reaction>
</comment>
<reference evidence="12" key="1">
    <citation type="submission" date="2020-07" db="EMBL/GenBank/DDBJ databases">
        <title>A long reads based de novo assembly of the rainbow trout Arlee double haploid line genome.</title>
        <authorList>
            <person name="Gao G."/>
            <person name="Palti Y."/>
        </authorList>
    </citation>
    <scope>NUCLEOTIDE SEQUENCE [LARGE SCALE GENOMIC DNA]</scope>
</reference>
<evidence type="ECO:0000313" key="12">
    <source>
        <dbReference type="Ensembl" id="ENSOMYP00000075537.2"/>
    </source>
</evidence>
<sequence>MDIKGQSWTDEESDGENESEQFLYGIQGSCAADLYRHPQLDADIEAVKDIYTDSAVSVREYGTIDDVDIDLQINISFLDEEVATAWKVIRTEPIILRLRFSLSQYLDGPGEKNPSVCACVCVHAFACLCTVEVGSLSINGLWFVCVCLCVPRSPSYPLIQDTVLKGKLSVPELRVTRLMNRSISCTMKNPKGELFSYPPNSQVGGHLASPPPSHTPLLTTPIHISTDNTIFIYFYLLSLFGQHKHLRSEKRCIAPDLIMKYSEQRIPTLNEYCVVCDEQHVFQNGSMLKPAVCTRELCVFSFYTLGVMSGAAEEVATGAEVVDLLVAMCRAALESPRKSIIFEPYPSVVDPNDPKTLAFNPKKKNYERLQKALDSVMSIREMTQGSYLEIKKQMDKLDPLAHPLLQWIISSNRSHIVKLPLSRQLKFMHTSHQFLLLSSPPAKEARFRTAKKLYGSTFAFHGSHIENWHSVLRNGLVNASYTKLQLHGAAYGKGIYLSPISSISFGYSGMGKGQHRMPTKDELVHRPIQSRFLQSRNLNCIALCEVITSKDLQKHGNIWVCPVSDHVCTRFFFVYEDGQVGDANINTQEPKVQKEIMRVIGTQIYSS</sequence>
<dbReference type="GeneTree" id="ENSGT00950000183129"/>
<dbReference type="FunFam" id="3.90.228.10:FF:000032">
    <property type="entry name" value="Poly [ADP-ribose] polymerase"/>
    <property type="match status" value="1"/>
</dbReference>
<dbReference type="SUPFAM" id="SSF56399">
    <property type="entry name" value="ADP-ribosylation"/>
    <property type="match status" value="1"/>
</dbReference>
<dbReference type="Gene3D" id="3.90.228.10">
    <property type="match status" value="1"/>
</dbReference>
<evidence type="ECO:0000256" key="6">
    <source>
        <dbReference type="ARBA" id="ARBA00023027"/>
    </source>
</evidence>
<evidence type="ECO:0000256" key="8">
    <source>
        <dbReference type="ARBA" id="ARBA00052566"/>
    </source>
</evidence>
<dbReference type="Proteomes" id="UP000694395">
    <property type="component" value="Chromosome 6"/>
</dbReference>
<comment type="catalytic activity">
    <reaction evidence="1">
        <text>L-aspartyl-[protein] + NAD(+) = 4-O-(ADP-D-ribosyl)-L-aspartyl-[protein] + nicotinamide</text>
        <dbReference type="Rhea" id="RHEA:54424"/>
        <dbReference type="Rhea" id="RHEA-COMP:9867"/>
        <dbReference type="Rhea" id="RHEA-COMP:13832"/>
        <dbReference type="ChEBI" id="CHEBI:17154"/>
        <dbReference type="ChEBI" id="CHEBI:29961"/>
        <dbReference type="ChEBI" id="CHEBI:57540"/>
        <dbReference type="ChEBI" id="CHEBI:138102"/>
    </reaction>
</comment>
<evidence type="ECO:0000256" key="2">
    <source>
        <dbReference type="ARBA" id="ARBA00022676"/>
    </source>
</evidence>
<protein>
    <recommendedName>
        <fullName evidence="10">Poly [ADP-ribose] polymerase</fullName>
        <shortName evidence="10">PARP</shortName>
        <ecNumber evidence="10">2.4.2.-</ecNumber>
    </recommendedName>
</protein>
<evidence type="ECO:0000256" key="5">
    <source>
        <dbReference type="ARBA" id="ARBA00022765"/>
    </source>
</evidence>
<keyword evidence="5" id="KW-0013">ADP-ribosylation</keyword>
<dbReference type="Pfam" id="PF00644">
    <property type="entry name" value="PARP"/>
    <property type="match status" value="1"/>
</dbReference>
<organism evidence="12 13">
    <name type="scientific">Oncorhynchus mykiss</name>
    <name type="common">Rainbow trout</name>
    <name type="synonym">Salmo gairdneri</name>
    <dbReference type="NCBI Taxonomy" id="8022"/>
    <lineage>
        <taxon>Eukaryota</taxon>
        <taxon>Metazoa</taxon>
        <taxon>Chordata</taxon>
        <taxon>Craniata</taxon>
        <taxon>Vertebrata</taxon>
        <taxon>Euteleostomi</taxon>
        <taxon>Actinopterygii</taxon>
        <taxon>Neopterygii</taxon>
        <taxon>Teleostei</taxon>
        <taxon>Protacanthopterygii</taxon>
        <taxon>Salmoniformes</taxon>
        <taxon>Salmonidae</taxon>
        <taxon>Salmoninae</taxon>
        <taxon>Oncorhynchus</taxon>
    </lineage>
</organism>
<comment type="function">
    <text evidence="9">Mono-ADP-ribosyltransferase that mediates mono-ADP-ribosylation of target proteins.</text>
</comment>
<keyword evidence="3 10" id="KW-0808">Transferase</keyword>
<proteinExistence type="inferred from homology"/>
<dbReference type="PANTHER" id="PTHR21328">
    <property type="entry name" value="POLY ADP-RIBOSE POLYMERASE FAMILY, MEMBER PARP"/>
    <property type="match status" value="1"/>
</dbReference>
<keyword evidence="6 10" id="KW-0520">NAD</keyword>
<comment type="similarity">
    <text evidence="7">Belongs to the ARTD/PARP family.</text>
</comment>
<dbReference type="CDD" id="cd01341">
    <property type="entry name" value="ADP_ribosyl"/>
    <property type="match status" value="2"/>
</dbReference>
<name>A0A8C7W7X7_ONCMY</name>
<dbReference type="Ensembl" id="ENSOMYT00000082218.2">
    <property type="protein sequence ID" value="ENSOMYP00000075537.2"/>
    <property type="gene ID" value="ENSOMYG00000034909.2"/>
</dbReference>
<dbReference type="InterPro" id="IPR051838">
    <property type="entry name" value="ARTD_PARP"/>
</dbReference>